<evidence type="ECO:0000313" key="2">
    <source>
        <dbReference type="Proteomes" id="UP001642484"/>
    </source>
</evidence>
<evidence type="ECO:0000313" key="1">
    <source>
        <dbReference type="EMBL" id="CAK9099408.1"/>
    </source>
</evidence>
<sequence>MSGRRVHTSARRPPPLGLVEADVRHAAQISACGQEVASEGVFAAAALGNFHGWTHPRNYAELLWQAGALGHVLYLAAEAEGFGATGLGCFMDDMTLALLREPWSMDSKAYSHAQSYDVQEAKYQVLYHFAVGKPSLDPRLLSFDAYQHLQDDFHYEALQGGMGRIVQKCTDSSRGSAAHGACAGLGHDALEAPRIGAVQMAHASRLHPRMPGMAGDDNPKPDLDCSSAKFVQGLGEKGRKERIGKCFRYQKETLEDVNKLQHNVNFIRKLFEPSDITQEMLDGAKEKIVKKKEMGDDEAQSIETESFWYAKFPKEIAQVAKSGLKVKIKRGEEEMNACLKSYPDDISQRNSLGLLALAHTPLKTNMVLKTTGW</sequence>
<dbReference type="PANTHER" id="PTHR42741:SF3">
    <property type="entry name" value="NITROREDUCTASE FAMILY PROTEIN"/>
    <property type="match status" value="1"/>
</dbReference>
<dbReference type="Proteomes" id="UP001642484">
    <property type="component" value="Unassembled WGS sequence"/>
</dbReference>
<name>A0ABP0RFM7_9DINO</name>
<organism evidence="1 2">
    <name type="scientific">Durusdinium trenchii</name>
    <dbReference type="NCBI Taxonomy" id="1381693"/>
    <lineage>
        <taxon>Eukaryota</taxon>
        <taxon>Sar</taxon>
        <taxon>Alveolata</taxon>
        <taxon>Dinophyceae</taxon>
        <taxon>Suessiales</taxon>
        <taxon>Symbiodiniaceae</taxon>
        <taxon>Durusdinium</taxon>
    </lineage>
</organism>
<proteinExistence type="predicted"/>
<dbReference type="Gene3D" id="3.40.109.10">
    <property type="entry name" value="NADH Oxidase"/>
    <property type="match status" value="1"/>
</dbReference>
<reference evidence="1 2" key="1">
    <citation type="submission" date="2024-02" db="EMBL/GenBank/DDBJ databases">
        <authorList>
            <person name="Chen Y."/>
            <person name="Shah S."/>
            <person name="Dougan E. K."/>
            <person name="Thang M."/>
            <person name="Chan C."/>
        </authorList>
    </citation>
    <scope>NUCLEOTIDE SEQUENCE [LARGE SCALE GENOMIC DNA]</scope>
</reference>
<dbReference type="EMBL" id="CAXAMN010025951">
    <property type="protein sequence ID" value="CAK9099408.1"/>
    <property type="molecule type" value="Genomic_DNA"/>
</dbReference>
<gene>
    <name evidence="1" type="ORF">CCMP2556_LOCUS47043</name>
</gene>
<protein>
    <submittedName>
        <fullName evidence="1">Uncharacterized protein</fullName>
    </submittedName>
</protein>
<dbReference type="PANTHER" id="PTHR42741">
    <property type="entry name" value="NITROREDUCTASE FAMILY PROTEIN"/>
    <property type="match status" value="1"/>
</dbReference>
<comment type="caution">
    <text evidence="1">The sequence shown here is derived from an EMBL/GenBank/DDBJ whole genome shotgun (WGS) entry which is preliminary data.</text>
</comment>
<accession>A0ABP0RFM7</accession>
<keyword evidence="2" id="KW-1185">Reference proteome</keyword>
<dbReference type="InterPro" id="IPR000415">
    <property type="entry name" value="Nitroreductase-like"/>
</dbReference>